<evidence type="ECO:0000259" key="6">
    <source>
        <dbReference type="SMART" id="SM00223"/>
    </source>
</evidence>
<dbReference type="Pfam" id="PF01835">
    <property type="entry name" value="MG2"/>
    <property type="match status" value="1"/>
</dbReference>
<dbReference type="InterPro" id="IPR011625">
    <property type="entry name" value="A2M_N_BRD"/>
</dbReference>
<keyword evidence="4" id="KW-1015">Disulfide bond</keyword>
<reference evidence="9 10" key="1">
    <citation type="submission" date="2023-09" db="EMBL/GenBank/DDBJ databases">
        <authorList>
            <person name="Rey-Velasco X."/>
        </authorList>
    </citation>
    <scope>NUCLEOTIDE SEQUENCE [LARGE SCALE GENOMIC DNA]</scope>
    <source>
        <strain evidence="9 10">F158</strain>
    </source>
</reference>
<evidence type="ECO:0000256" key="4">
    <source>
        <dbReference type="ARBA" id="ARBA00023157"/>
    </source>
</evidence>
<evidence type="ECO:0000256" key="2">
    <source>
        <dbReference type="ARBA" id="ARBA00022729"/>
    </source>
</evidence>
<dbReference type="Proteomes" id="UP001265259">
    <property type="component" value="Unassembled WGS sequence"/>
</dbReference>
<dbReference type="Pfam" id="PF17972">
    <property type="entry name" value="bMG5"/>
    <property type="match status" value="1"/>
</dbReference>
<gene>
    <name evidence="9" type="ORF">RM543_01885</name>
</gene>
<keyword evidence="2 5" id="KW-0732">Signal</keyword>
<proteinExistence type="inferred from homology"/>
<dbReference type="SUPFAM" id="SSF48239">
    <property type="entry name" value="Terpenoid cyclases/Protein prenyltransferases"/>
    <property type="match status" value="1"/>
</dbReference>
<dbReference type="PIRSF" id="PIRSF038980">
    <property type="entry name" value="A2M_bac"/>
    <property type="match status" value="1"/>
</dbReference>
<evidence type="ECO:0000256" key="1">
    <source>
        <dbReference type="ARBA" id="ARBA00010556"/>
    </source>
</evidence>
<evidence type="ECO:0000256" key="3">
    <source>
        <dbReference type="ARBA" id="ARBA00022737"/>
    </source>
</evidence>
<feature type="domain" description="Alpha-2-macroglobulin" evidence="8">
    <location>
        <begin position="1163"/>
        <end position="1252"/>
    </location>
</feature>
<dbReference type="CDD" id="cd01100">
    <property type="entry name" value="APPLE_Factor_XI_like"/>
    <property type="match status" value="1"/>
</dbReference>
<dbReference type="Pfam" id="PF00207">
    <property type="entry name" value="A2M"/>
    <property type="match status" value="1"/>
</dbReference>
<evidence type="ECO:0000259" key="7">
    <source>
        <dbReference type="SMART" id="SM01359"/>
    </source>
</evidence>
<dbReference type="CDD" id="cd02891">
    <property type="entry name" value="A2M_like"/>
    <property type="match status" value="1"/>
</dbReference>
<dbReference type="InterPro" id="IPR049120">
    <property type="entry name" value="A2M_bMG2"/>
</dbReference>
<dbReference type="Pfam" id="PF07703">
    <property type="entry name" value="A2M_BRD"/>
    <property type="match status" value="1"/>
</dbReference>
<evidence type="ECO:0000256" key="5">
    <source>
        <dbReference type="SAM" id="SignalP"/>
    </source>
</evidence>
<dbReference type="Pfam" id="PF17973">
    <property type="entry name" value="bMG10"/>
    <property type="match status" value="1"/>
</dbReference>
<dbReference type="Gene3D" id="2.60.40.1930">
    <property type="match status" value="1"/>
</dbReference>
<dbReference type="RefSeq" id="WP_311689082.1">
    <property type="nucleotide sequence ID" value="NZ_JAVRHL010000001.1"/>
</dbReference>
<dbReference type="Pfam" id="PF07678">
    <property type="entry name" value="TED_complement"/>
    <property type="match status" value="1"/>
</dbReference>
<dbReference type="EMBL" id="JAVRHL010000001">
    <property type="protein sequence ID" value="MDT0681419.1"/>
    <property type="molecule type" value="Genomic_DNA"/>
</dbReference>
<dbReference type="InterPro" id="IPR051802">
    <property type="entry name" value="YfhM-like"/>
</dbReference>
<evidence type="ECO:0000313" key="10">
    <source>
        <dbReference type="Proteomes" id="UP001265259"/>
    </source>
</evidence>
<protein>
    <submittedName>
        <fullName evidence="9">Alpha-2-macroglobulin family protein</fullName>
    </submittedName>
</protein>
<evidence type="ECO:0000313" key="9">
    <source>
        <dbReference type="EMBL" id="MDT0681419.1"/>
    </source>
</evidence>
<comment type="caution">
    <text evidence="9">The sequence shown here is derived from an EMBL/GenBank/DDBJ whole genome shotgun (WGS) entry which is preliminary data.</text>
</comment>
<dbReference type="InterPro" id="IPR001599">
    <property type="entry name" value="Macroglobln_a2"/>
</dbReference>
<feature type="signal peptide" evidence="5">
    <location>
        <begin position="1"/>
        <end position="20"/>
    </location>
</feature>
<dbReference type="InterPro" id="IPR008930">
    <property type="entry name" value="Terpenoid_cyclase/PrenylTrfase"/>
</dbReference>
<dbReference type="InterPro" id="IPR002890">
    <property type="entry name" value="MG2"/>
</dbReference>
<dbReference type="PANTHER" id="PTHR40094">
    <property type="entry name" value="ALPHA-2-MACROGLOBULIN HOMOLOG"/>
    <property type="match status" value="1"/>
</dbReference>
<dbReference type="InterPro" id="IPR021868">
    <property type="entry name" value="Alpha_2_Macroglob_MG3"/>
</dbReference>
<dbReference type="InterPro" id="IPR041246">
    <property type="entry name" value="Bact_MG10"/>
</dbReference>
<dbReference type="Gene3D" id="3.50.4.10">
    <property type="entry name" value="Hepatocyte Growth Factor"/>
    <property type="match status" value="1"/>
</dbReference>
<feature type="domain" description="Apple" evidence="6">
    <location>
        <begin position="36"/>
        <end position="102"/>
    </location>
</feature>
<dbReference type="InterPro" id="IPR003609">
    <property type="entry name" value="Pan_app"/>
</dbReference>
<dbReference type="InterPro" id="IPR026284">
    <property type="entry name" value="A2MG_proteobact"/>
</dbReference>
<dbReference type="InterPro" id="IPR000177">
    <property type="entry name" value="Apple"/>
</dbReference>
<dbReference type="InterPro" id="IPR041462">
    <property type="entry name" value="Bact_A2M_MG6"/>
</dbReference>
<dbReference type="SMART" id="SM01419">
    <property type="entry name" value="Thiol-ester_cl"/>
    <property type="match status" value="1"/>
</dbReference>
<evidence type="ECO:0000259" key="8">
    <source>
        <dbReference type="SMART" id="SM01360"/>
    </source>
</evidence>
<dbReference type="Pfam" id="PF21142">
    <property type="entry name" value="A2M_bMG2"/>
    <property type="match status" value="1"/>
</dbReference>
<name>A0ABU3DCY7_9RHOB</name>
<dbReference type="InterPro" id="IPR041203">
    <property type="entry name" value="Bact_A2M_MG5"/>
</dbReference>
<dbReference type="InterPro" id="IPR047565">
    <property type="entry name" value="Alpha-macroglob_thiol-ester_cl"/>
</dbReference>
<dbReference type="SMART" id="SM00223">
    <property type="entry name" value="APPLE"/>
    <property type="match status" value="1"/>
</dbReference>
<sequence>MLRPILAIIAFAALTTGALAQGPSEAPPIPERRIVVEEGTDFPGGDLRSIFDTTFEACRGACTADAECGAFTFNTRSNSCFPKRSVEGRAPYDGALSARLVEAGAEAIALAEQRAADLGDLPRSDLEAAREEALALPRRYPATERQVPELIALAANARSRNDVAAALALTGEGAARTGRADLWLDHAKAALVAAQRDGDTRQYAQTAINAALNAYLRSDEPSLGAAALDTLAAALERSGRGRDTIPVRRLAADLAPDGARDTALNEAIGQFGFRITETRAESDPAMPRICATFSESLARGVDFEPYVQVPGTSVTVEAEDQELCLEGVSHGDRYSITFRAGLPAEDGQTMARDATVTLYVRDRTPGVRFPGRAYVLPKTGDPGLPVVTVNLSEIDLTLYSIPDRNLRELMVDDLFGRNLQPWNEEEMQGTLSDVVWSGTGEVGEELNADVTTRLPMGEAIGALPAGLYALQASVPGADPYDTPPATQWFVISDIGLASYEGTDGTHVFARSLADGTPSEGLSVQLVSRSNRVLGEAETDEAGHAVFAPGLSQGRDGAAPALVVAEARTDGGAEDMAFLSLTDPEFDLADRGVAGRAAPGPLDVFLTTDRGAYRAGETVHATTLVRDGQADAVRDLPLTAILIRPDGVEYSRIASTDGVAGGHVFNLPVASAAPRGTWRLDIHVDPERPALASQPLLVEDFLPERIDVTPSLPDGPLALDGRPPLRVQADYLFGAPGADLSVEGEVLIAARRTLEDWPGYVFGQPDDSFSGRAASLASARTGADGAVAIPLEFPDFVPPPLPLEARVTVRVTEGSGRPVERRITAPIEREAPVIGIRTRFDETAPEGGPAGFDVIAVGPDGAPVPMQAEWALNRLETRYQWYSEYGDWSWEPVTRRVRVATGRIALGEEPAGIEAPVEWGQYELVVERTDGAYVAASAEFSAGWYAAPDASETPDMLEVSLDRERYAEGDTARLRIVPRFDGTALVTVLTNRLVGMETVAAKAGEETVIELPVTEEWGAGAYVAASLVRGVSETDGRDPVRALGLAHASVDPGARALVASIEAPETARPRTPLDVALNVTGIAPGETAYATIAAVDQGILNLTSFEAPDPREHYFGQQRLGVALRDIYGRLIDGRTGEMGALRSGGDAMAQLRMQAPPPQEELVAYFSGPVEVGEDGTARATFDMPSFNGQVKLMAVVWSASGVGSAEDEVLVRDPVVVNAGLPRFMAPGDTSRLRLELTHAEGPTGIAQVEVTAEGASLDLPDDFGEVELAEGQSRVIEIPVTAGDPGLATIDVSLLPPGAETWRDKPLTLPVEVNDPEIARRTRLSLAPGQTLTLGADAFAGFVPGTGTATVALGPVARFDAPGLLTALGRYPYGCTEQVVSAAMPLLYFSEMASMLDLPGQETVPKRIEGAVTRVLARQSAGGGFGLWQPLDGNLWLDAYATDFLSRARAGGIDVPEEAFTRALDNLQNKVNIAPDFDAGTNEGGVDLAYALMVLAREGKAAIGDLRYYADAKGRDFGTPLAAAQIGAALAMYGDPERADAMFVRAATMLDRTEDPERAIWRSDYGTSLRDAAGLLALAAGAGSEAVDTDALAARVTAPGRTRSTQEAVWTLLAARAVGDAVAASGLEVNGAPAGDALVRVLEDDAARSPLTVTNGGSTETDITLTAFGVPEADEPEGGSGYRIEREYYTTEGAPADPSTVAQGERLVAVLTVTPFGDQEARLMVDDPLPAGFEIDNPNLLRGGDIRELPWLEPAETQHAEFREDRFLAQVDWRSGYPFRIAYIVRAVSPGTYRHPAALVEDMYRPEFRGRTGVGTVTVNE</sequence>
<comment type="similarity">
    <text evidence="1">Belongs to the protease inhibitor I39 (alpha-2-macroglobulin) family. Bacterial alpha-2-macroglobulin subfamily.</text>
</comment>
<keyword evidence="3" id="KW-0677">Repeat</keyword>
<keyword evidence="10" id="KW-1185">Reference proteome</keyword>
<dbReference type="Pfam" id="PF17962">
    <property type="entry name" value="bMG6"/>
    <property type="match status" value="1"/>
</dbReference>
<dbReference type="SMART" id="SM01359">
    <property type="entry name" value="A2M_N_2"/>
    <property type="match status" value="1"/>
</dbReference>
<accession>A0ABU3DCY7</accession>
<dbReference type="PANTHER" id="PTHR40094:SF1">
    <property type="entry name" value="UBIQUITIN DOMAIN-CONTAINING PROTEIN"/>
    <property type="match status" value="1"/>
</dbReference>
<dbReference type="SMART" id="SM01360">
    <property type="entry name" value="A2M"/>
    <property type="match status" value="1"/>
</dbReference>
<dbReference type="InterPro" id="IPR011626">
    <property type="entry name" value="Alpha-macroglobulin_TED"/>
</dbReference>
<dbReference type="Gene3D" id="1.50.10.20">
    <property type="match status" value="1"/>
</dbReference>
<feature type="domain" description="Alpha-2-macroglobulin bait region" evidence="7">
    <location>
        <begin position="956"/>
        <end position="1101"/>
    </location>
</feature>
<dbReference type="Pfam" id="PF14295">
    <property type="entry name" value="PAN_4"/>
    <property type="match status" value="1"/>
</dbReference>
<organism evidence="9 10">
    <name type="scientific">Tropicimonas omnivorans</name>
    <dbReference type="NCBI Taxonomy" id="3075590"/>
    <lineage>
        <taxon>Bacteria</taxon>
        <taxon>Pseudomonadati</taxon>
        <taxon>Pseudomonadota</taxon>
        <taxon>Alphaproteobacteria</taxon>
        <taxon>Rhodobacterales</taxon>
        <taxon>Roseobacteraceae</taxon>
        <taxon>Tropicimonas</taxon>
    </lineage>
</organism>
<dbReference type="Pfam" id="PF11974">
    <property type="entry name" value="bMG3"/>
    <property type="match status" value="1"/>
</dbReference>
<feature type="chain" id="PRO_5045174869" evidence="5">
    <location>
        <begin position="21"/>
        <end position="1823"/>
    </location>
</feature>